<accession>A0ABY7D7V2</accession>
<sequence>MDHPQRRRVGLYLEEWLLAGQAPVYLCTAAVDSAFTQSDNVVGRADVLARLDAGLGNNLYDQYNENLDWRSTNGEVEDLDIPIANTESNNRFSDVSLNELAEIVSSLQQGSPAGSDLLSLAPSMDWDVGMRDNKEGKDRGEDDWSESGAADGDIDNGQWFPFRKNEYLVGLMLWGHMHNLMSTQDYEKAKGLMGMSGVKLPHWTTLSDAKKNIREIMNMDLNYRTSIFDNKCYSLRLKKTLAMDLSNPIVNKHLEFYPEDPEGVDIYKLSQSKKWREEFPADICVQMIGMRSKHFYIFEPVQLVNKTVVIHIYFYTLSDGCFFSKCVIPKPRESTDEKGKIHHHLVIPQDLPFNSSDLITVDCTEFSLLESEIFMSRGMALSKWYEYSIWGE</sequence>
<evidence type="ECO:0000256" key="1">
    <source>
        <dbReference type="SAM" id="MobiDB-lite"/>
    </source>
</evidence>
<evidence type="ECO:0000313" key="3">
    <source>
        <dbReference type="Proteomes" id="UP001164743"/>
    </source>
</evidence>
<protein>
    <submittedName>
        <fullName evidence="2">Uncharacterized protein</fullName>
    </submittedName>
</protein>
<gene>
    <name evidence="2" type="ORF">PtA15_16A334</name>
</gene>
<feature type="compositionally biased region" description="Basic and acidic residues" evidence="1">
    <location>
        <begin position="130"/>
        <end position="142"/>
    </location>
</feature>
<reference evidence="2" key="1">
    <citation type="submission" date="2022-10" db="EMBL/GenBank/DDBJ databases">
        <title>Puccinia triticina Genome sequencing and assembly.</title>
        <authorList>
            <person name="Li C."/>
        </authorList>
    </citation>
    <scope>NUCLEOTIDE SEQUENCE</scope>
    <source>
        <strain evidence="2">Pt15</strain>
    </source>
</reference>
<dbReference type="RefSeq" id="XP_053027981.1">
    <property type="nucleotide sequence ID" value="XM_053164014.1"/>
</dbReference>
<name>A0ABY7D7V2_9BASI</name>
<dbReference type="PANTHER" id="PTHR31912">
    <property type="entry name" value="IP13529P"/>
    <property type="match status" value="1"/>
</dbReference>
<dbReference type="Proteomes" id="UP001164743">
    <property type="component" value="Chromosome 16A"/>
</dbReference>
<dbReference type="EMBL" id="CP110436">
    <property type="protein sequence ID" value="WAQ92426.1"/>
    <property type="molecule type" value="Genomic_DNA"/>
</dbReference>
<proteinExistence type="predicted"/>
<keyword evidence="3" id="KW-1185">Reference proteome</keyword>
<organism evidence="2 3">
    <name type="scientific">Puccinia triticina</name>
    <dbReference type="NCBI Taxonomy" id="208348"/>
    <lineage>
        <taxon>Eukaryota</taxon>
        <taxon>Fungi</taxon>
        <taxon>Dikarya</taxon>
        <taxon>Basidiomycota</taxon>
        <taxon>Pucciniomycotina</taxon>
        <taxon>Pucciniomycetes</taxon>
        <taxon>Pucciniales</taxon>
        <taxon>Pucciniaceae</taxon>
        <taxon>Puccinia</taxon>
    </lineage>
</organism>
<dbReference type="PANTHER" id="PTHR31912:SF34">
    <property type="entry name" value="NOTOCHORD-RELATED PROTEIN"/>
    <property type="match status" value="1"/>
</dbReference>
<dbReference type="GeneID" id="77804909"/>
<evidence type="ECO:0000313" key="2">
    <source>
        <dbReference type="EMBL" id="WAQ92426.1"/>
    </source>
</evidence>
<feature type="region of interest" description="Disordered" evidence="1">
    <location>
        <begin position="130"/>
        <end position="152"/>
    </location>
</feature>